<dbReference type="GO" id="GO:0005975">
    <property type="term" value="P:carbohydrate metabolic process"/>
    <property type="evidence" value="ECO:0007669"/>
    <property type="project" value="UniProtKB-ARBA"/>
</dbReference>
<evidence type="ECO:0000313" key="2">
    <source>
        <dbReference type="EMBL" id="SEO99891.1"/>
    </source>
</evidence>
<evidence type="ECO:0000313" key="3">
    <source>
        <dbReference type="Proteomes" id="UP000181951"/>
    </source>
</evidence>
<dbReference type="EMBL" id="FODD01000067">
    <property type="protein sequence ID" value="SEO99891.1"/>
    <property type="molecule type" value="Genomic_DNA"/>
</dbReference>
<dbReference type="RefSeq" id="WP_069465920.1">
    <property type="nucleotide sequence ID" value="NZ_FODD01000067.1"/>
</dbReference>
<name>A0A1H8U9L5_9ACTN</name>
<reference evidence="2 3" key="1">
    <citation type="submission" date="2016-10" db="EMBL/GenBank/DDBJ databases">
        <authorList>
            <person name="de Groot N.N."/>
        </authorList>
    </citation>
    <scope>NUCLEOTIDE SEQUENCE [LARGE SCALE GENOMIC DNA]</scope>
    <source>
        <strain evidence="2 3">CGMCC 4.2026</strain>
    </source>
</reference>
<feature type="signal peptide" evidence="1">
    <location>
        <begin position="1"/>
        <end position="24"/>
    </location>
</feature>
<evidence type="ECO:0000256" key="1">
    <source>
        <dbReference type="SAM" id="SignalP"/>
    </source>
</evidence>
<sequence length="376" mass="37939">MNRRLHGALVGTLGLAIGMGSLFAGTATASAASAAGTAASGTVKLTARSSSITDGSPFTQVSVNKACPAGYQDNLGVYLVTADGAESSIAYHLTDGAPFSSAPVTAQEPAESTATTYVNSIADAFGNVNAPLVDGTYPIHVVCGSADPANFPERPTFTGFIDVTGDTWQVSSRPAPVATKIKLTASPANHVQVGQTFTLTATVTPAVTGTVQFSADAGANPIGGPVAVVNGVASVTVPTNAIPEIRQYAAVFTPSDQLTYAQAYEVFSYAFLAAPSITVKDATGTTLGVNPQLTPGQQVTVSAAGFQPSGGETVDASITRVYGSLSAGLPSTTSDAVGSVTNYTVTVPNCITAGSHKLVLSGEDSKVKITFAFTTK</sequence>
<accession>A0A1H8U9L5</accession>
<protein>
    <submittedName>
        <fullName evidence="2">Ig-like domain (Group 3)</fullName>
    </submittedName>
</protein>
<keyword evidence="3" id="KW-1185">Reference proteome</keyword>
<organism evidence="2 3">
    <name type="scientific">Actinacidiphila rubida</name>
    <dbReference type="NCBI Taxonomy" id="310780"/>
    <lineage>
        <taxon>Bacteria</taxon>
        <taxon>Bacillati</taxon>
        <taxon>Actinomycetota</taxon>
        <taxon>Actinomycetes</taxon>
        <taxon>Kitasatosporales</taxon>
        <taxon>Streptomycetaceae</taxon>
        <taxon>Actinacidiphila</taxon>
    </lineage>
</organism>
<dbReference type="Proteomes" id="UP000181951">
    <property type="component" value="Unassembled WGS sequence"/>
</dbReference>
<keyword evidence="1" id="KW-0732">Signal</keyword>
<dbReference type="Gene3D" id="2.60.40.10">
    <property type="entry name" value="Immunoglobulins"/>
    <property type="match status" value="1"/>
</dbReference>
<dbReference type="InterPro" id="IPR013783">
    <property type="entry name" value="Ig-like_fold"/>
</dbReference>
<dbReference type="AlphaFoldDB" id="A0A1H8U9L5"/>
<dbReference type="STRING" id="310780.SAMN05216267_106714"/>
<gene>
    <name evidence="2" type="ORF">SAMN05216267_106714</name>
</gene>
<feature type="chain" id="PRO_5039581248" evidence="1">
    <location>
        <begin position="25"/>
        <end position="376"/>
    </location>
</feature>
<proteinExistence type="predicted"/>